<reference evidence="3" key="1">
    <citation type="submission" date="2022-11" db="UniProtKB">
        <authorList>
            <consortium name="WormBaseParasite"/>
        </authorList>
    </citation>
    <scope>IDENTIFICATION</scope>
</reference>
<feature type="region of interest" description="Disordered" evidence="1">
    <location>
        <begin position="1"/>
        <end position="28"/>
    </location>
</feature>
<keyword evidence="2" id="KW-1185">Reference proteome</keyword>
<protein>
    <submittedName>
        <fullName evidence="3">FLZ-type domain-containing protein</fullName>
    </submittedName>
</protein>
<evidence type="ECO:0000313" key="3">
    <source>
        <dbReference type="WBParaSite" id="sdigi.contig4.g507.t1"/>
    </source>
</evidence>
<proteinExistence type="predicted"/>
<sequence length="72" mass="7435">MSIAKRPVSVASSARSTTSSTRGTAALPEAPAALPEALASCHFCSKQLPEEVFFRVETLNVKTSGTPGLSVS</sequence>
<feature type="compositionally biased region" description="Low complexity" evidence="1">
    <location>
        <begin position="8"/>
        <end position="28"/>
    </location>
</feature>
<evidence type="ECO:0000313" key="2">
    <source>
        <dbReference type="Proteomes" id="UP000887581"/>
    </source>
</evidence>
<name>A0A915PWN3_9BILA</name>
<accession>A0A915PWN3</accession>
<evidence type="ECO:0000256" key="1">
    <source>
        <dbReference type="SAM" id="MobiDB-lite"/>
    </source>
</evidence>
<dbReference type="Proteomes" id="UP000887581">
    <property type="component" value="Unplaced"/>
</dbReference>
<organism evidence="2 3">
    <name type="scientific">Setaria digitata</name>
    <dbReference type="NCBI Taxonomy" id="48799"/>
    <lineage>
        <taxon>Eukaryota</taxon>
        <taxon>Metazoa</taxon>
        <taxon>Ecdysozoa</taxon>
        <taxon>Nematoda</taxon>
        <taxon>Chromadorea</taxon>
        <taxon>Rhabditida</taxon>
        <taxon>Spirurina</taxon>
        <taxon>Spiruromorpha</taxon>
        <taxon>Filarioidea</taxon>
        <taxon>Setariidae</taxon>
        <taxon>Setaria</taxon>
    </lineage>
</organism>
<dbReference type="WBParaSite" id="sdigi.contig4.g507.t1">
    <property type="protein sequence ID" value="sdigi.contig4.g507.t1"/>
    <property type="gene ID" value="sdigi.contig4.g507"/>
</dbReference>
<dbReference type="AlphaFoldDB" id="A0A915PWN3"/>